<dbReference type="PANTHER" id="PTHR30251:SF11">
    <property type="entry name" value="CHAPERONE PROTEIN FIMC-RELATED"/>
    <property type="match status" value="1"/>
</dbReference>
<evidence type="ECO:0000256" key="8">
    <source>
        <dbReference type="SAM" id="SignalP"/>
    </source>
</evidence>
<protein>
    <submittedName>
        <fullName evidence="11">Molecular chaperone</fullName>
    </submittedName>
</protein>
<sequence length="232" mass="25310">MYVKSVLSAFALLAISHSAFSAAADAGGVVLSATRVVYDAKNKETSISIKNRNVDQYFLVQSWIDDNHGNKKVPFTITPPLFRLSADKENMLRIIKTAGDVPDDRESVFYINVKAIPPVPDDAAAQNTLQVAIKTRIKLFYRPKGLPGKPEESYQQLQWSIQGNDLVVNNPTPYSVSFNEISVGGKDVKEINMVEAKSESRYPISAGQRGKISFTAINDFGGISGSVTASAH</sequence>
<comment type="subcellular location">
    <subcellularLocation>
        <location evidence="1 7">Periplasm</location>
    </subcellularLocation>
</comment>
<dbReference type="EMBL" id="SITJ01000076">
    <property type="protein sequence ID" value="TBL66090.1"/>
    <property type="molecule type" value="Genomic_DNA"/>
</dbReference>
<feature type="chain" id="PRO_5044823566" evidence="8">
    <location>
        <begin position="24"/>
        <end position="232"/>
    </location>
</feature>
<dbReference type="InterPro" id="IPR018046">
    <property type="entry name" value="Pili_assmbl_chaperone_CS"/>
</dbReference>
<reference evidence="11 12" key="1">
    <citation type="submission" date="2019-02" db="EMBL/GenBank/DDBJ databases">
        <title>Comparative genomic analysis of the Hafnia genus genomes.</title>
        <authorList>
            <person name="Zhiqiu Y."/>
            <person name="Chao Y."/>
            <person name="Yuhui D."/>
            <person name="Di H."/>
            <person name="Bin L."/>
        </authorList>
    </citation>
    <scope>NUCLEOTIDE SEQUENCE [LARGE SCALE GENOMIC DNA]</scope>
    <source>
        <strain evidence="11 12">PCM_1210</strain>
    </source>
</reference>
<evidence type="ECO:0000256" key="5">
    <source>
        <dbReference type="ARBA" id="ARBA00022764"/>
    </source>
</evidence>
<evidence type="ECO:0000259" key="10">
    <source>
        <dbReference type="Pfam" id="PF02753"/>
    </source>
</evidence>
<dbReference type="PRINTS" id="PR00969">
    <property type="entry name" value="CHAPERONPILI"/>
</dbReference>
<feature type="domain" description="Pili assembly chaperone N-terminal" evidence="9">
    <location>
        <begin position="28"/>
        <end position="146"/>
    </location>
</feature>
<dbReference type="PANTHER" id="PTHR30251">
    <property type="entry name" value="PILUS ASSEMBLY CHAPERONE"/>
    <property type="match status" value="1"/>
</dbReference>
<organism evidence="11 12">
    <name type="scientific">Hafnia alvei</name>
    <dbReference type="NCBI Taxonomy" id="569"/>
    <lineage>
        <taxon>Bacteria</taxon>
        <taxon>Pseudomonadati</taxon>
        <taxon>Pseudomonadota</taxon>
        <taxon>Gammaproteobacteria</taxon>
        <taxon>Enterobacterales</taxon>
        <taxon>Hafniaceae</taxon>
        <taxon>Hafnia</taxon>
    </lineage>
</organism>
<gene>
    <name evidence="11" type="ORF">EYY96_13870</name>
</gene>
<dbReference type="InterPro" id="IPR036316">
    <property type="entry name" value="Pili_assmbl_chap_C_dom_sf"/>
</dbReference>
<dbReference type="InterPro" id="IPR016147">
    <property type="entry name" value="Pili_assmbl_chaperone_N"/>
</dbReference>
<keyword evidence="3" id="KW-1029">Fimbrium biogenesis</keyword>
<comment type="similarity">
    <text evidence="2 7">Belongs to the periplasmic pilus chaperone family.</text>
</comment>
<keyword evidence="4 8" id="KW-0732">Signal</keyword>
<feature type="domain" description="Pili assembly chaperone C-terminal" evidence="10">
    <location>
        <begin position="168"/>
        <end position="224"/>
    </location>
</feature>
<accession>A0ABD7Q213</accession>
<dbReference type="Proteomes" id="UP000291600">
    <property type="component" value="Unassembled WGS sequence"/>
</dbReference>
<dbReference type="SUPFAM" id="SSF49584">
    <property type="entry name" value="Periplasmic chaperone C-domain"/>
    <property type="match status" value="1"/>
</dbReference>
<dbReference type="InterPro" id="IPR013783">
    <property type="entry name" value="Ig-like_fold"/>
</dbReference>
<dbReference type="InterPro" id="IPR050643">
    <property type="entry name" value="Periplasmic_pilus_chap"/>
</dbReference>
<evidence type="ECO:0000256" key="6">
    <source>
        <dbReference type="ARBA" id="ARBA00023186"/>
    </source>
</evidence>
<dbReference type="Pfam" id="PF00345">
    <property type="entry name" value="PapD_N"/>
    <property type="match status" value="1"/>
</dbReference>
<dbReference type="Pfam" id="PF02753">
    <property type="entry name" value="PapD_C"/>
    <property type="match status" value="1"/>
</dbReference>
<evidence type="ECO:0000256" key="2">
    <source>
        <dbReference type="ARBA" id="ARBA00007399"/>
    </source>
</evidence>
<keyword evidence="6 7" id="KW-0143">Chaperone</keyword>
<dbReference type="InterPro" id="IPR001829">
    <property type="entry name" value="Pili_assmbl_chaperone_bac"/>
</dbReference>
<proteinExistence type="inferred from homology"/>
<dbReference type="SUPFAM" id="SSF49354">
    <property type="entry name" value="PapD-like"/>
    <property type="match status" value="1"/>
</dbReference>
<dbReference type="RefSeq" id="WP_130971120.1">
    <property type="nucleotide sequence ID" value="NZ_SITJ01000076.1"/>
</dbReference>
<evidence type="ECO:0000256" key="4">
    <source>
        <dbReference type="ARBA" id="ARBA00022729"/>
    </source>
</evidence>
<dbReference type="InterPro" id="IPR008962">
    <property type="entry name" value="PapD-like_sf"/>
</dbReference>
<dbReference type="GO" id="GO:0042597">
    <property type="term" value="C:periplasmic space"/>
    <property type="evidence" value="ECO:0007669"/>
    <property type="project" value="UniProtKB-SubCell"/>
</dbReference>
<evidence type="ECO:0000256" key="7">
    <source>
        <dbReference type="RuleBase" id="RU003918"/>
    </source>
</evidence>
<evidence type="ECO:0000313" key="11">
    <source>
        <dbReference type="EMBL" id="TBL66090.1"/>
    </source>
</evidence>
<name>A0ABD7Q213_HAFAL</name>
<evidence type="ECO:0000256" key="1">
    <source>
        <dbReference type="ARBA" id="ARBA00004418"/>
    </source>
</evidence>
<dbReference type="FunFam" id="2.60.40.10:FF:000458">
    <property type="entry name" value="Molecular chaperone FimC"/>
    <property type="match status" value="1"/>
</dbReference>
<dbReference type="AlphaFoldDB" id="A0ABD7Q213"/>
<dbReference type="Gene3D" id="2.60.40.10">
    <property type="entry name" value="Immunoglobulins"/>
    <property type="match status" value="2"/>
</dbReference>
<dbReference type="PROSITE" id="PS00635">
    <property type="entry name" value="PILI_CHAPERONE"/>
    <property type="match status" value="1"/>
</dbReference>
<dbReference type="InterPro" id="IPR016148">
    <property type="entry name" value="Pili_assmbl_chaperone_C"/>
</dbReference>
<comment type="caution">
    <text evidence="11">The sequence shown here is derived from an EMBL/GenBank/DDBJ whole genome shotgun (WGS) entry which is preliminary data.</text>
</comment>
<evidence type="ECO:0000256" key="3">
    <source>
        <dbReference type="ARBA" id="ARBA00022558"/>
    </source>
</evidence>
<feature type="signal peptide" evidence="8">
    <location>
        <begin position="1"/>
        <end position="23"/>
    </location>
</feature>
<evidence type="ECO:0000313" key="12">
    <source>
        <dbReference type="Proteomes" id="UP000291600"/>
    </source>
</evidence>
<evidence type="ECO:0000259" key="9">
    <source>
        <dbReference type="Pfam" id="PF00345"/>
    </source>
</evidence>
<keyword evidence="5" id="KW-0574">Periplasm</keyword>